<feature type="transmembrane region" description="Helical" evidence="1">
    <location>
        <begin position="52"/>
        <end position="73"/>
    </location>
</feature>
<gene>
    <name evidence="2" type="ORF">DNX69_00575</name>
</gene>
<dbReference type="EMBL" id="QKQS01000001">
    <property type="protein sequence ID" value="PZA13955.1"/>
    <property type="molecule type" value="Genomic_DNA"/>
</dbReference>
<protein>
    <submittedName>
        <fullName evidence="2">Uncharacterized protein</fullName>
    </submittedName>
</protein>
<feature type="transmembrane region" description="Helical" evidence="1">
    <location>
        <begin position="12"/>
        <end position="28"/>
    </location>
</feature>
<proteinExistence type="predicted"/>
<keyword evidence="1" id="KW-0812">Transmembrane</keyword>
<evidence type="ECO:0000256" key="1">
    <source>
        <dbReference type="SAM" id="Phobius"/>
    </source>
</evidence>
<comment type="caution">
    <text evidence="2">The sequence shown here is derived from an EMBL/GenBank/DDBJ whole genome shotgun (WGS) entry which is preliminary data.</text>
</comment>
<organism evidence="2 3">
    <name type="scientific">Rhodopseudomonas palustris</name>
    <dbReference type="NCBI Taxonomy" id="1076"/>
    <lineage>
        <taxon>Bacteria</taxon>
        <taxon>Pseudomonadati</taxon>
        <taxon>Pseudomonadota</taxon>
        <taxon>Alphaproteobacteria</taxon>
        <taxon>Hyphomicrobiales</taxon>
        <taxon>Nitrobacteraceae</taxon>
        <taxon>Rhodopseudomonas</taxon>
    </lineage>
</organism>
<dbReference type="Proteomes" id="UP000248134">
    <property type="component" value="Unassembled WGS sequence"/>
</dbReference>
<sequence length="81" mass="8929">MFRRFTRRCGRLPLFRLGLITILLSQFIDGLDALMGLNLAAILPEGWDPAEVMAYIGLAKIGLRLVFALATALQRDSPDPG</sequence>
<reference evidence="2 3" key="1">
    <citation type="submission" date="2018-06" db="EMBL/GenBank/DDBJ databases">
        <title>Draft Whole-Genome Sequence of the purple photosynthetic bacterium Rhodospeudomonas palustris XCP.</title>
        <authorList>
            <person name="Rayyan A."/>
            <person name="Meyer T.E."/>
            <person name="Kyndt J.A."/>
        </authorList>
    </citation>
    <scope>NUCLEOTIDE SEQUENCE [LARGE SCALE GENOMIC DNA]</scope>
    <source>
        <strain evidence="2 3">XCP</strain>
    </source>
</reference>
<accession>A0A323UMW0</accession>
<keyword evidence="1" id="KW-1133">Transmembrane helix</keyword>
<name>A0A323UMW0_RHOPL</name>
<evidence type="ECO:0000313" key="3">
    <source>
        <dbReference type="Proteomes" id="UP000248134"/>
    </source>
</evidence>
<dbReference type="RefSeq" id="WP_110783965.1">
    <property type="nucleotide sequence ID" value="NZ_CP076679.1"/>
</dbReference>
<evidence type="ECO:0000313" key="2">
    <source>
        <dbReference type="EMBL" id="PZA13955.1"/>
    </source>
</evidence>
<keyword evidence="1" id="KW-0472">Membrane</keyword>
<dbReference type="AlphaFoldDB" id="A0A323UMW0"/>